<evidence type="ECO:0000313" key="3">
    <source>
        <dbReference type="Proteomes" id="UP000032534"/>
    </source>
</evidence>
<dbReference type="AlphaFoldDB" id="A0A0D7WTZ2"/>
<proteinExistence type="predicted"/>
<evidence type="ECO:0000256" key="1">
    <source>
        <dbReference type="SAM" id="MobiDB-lite"/>
    </source>
</evidence>
<gene>
    <name evidence="2" type="ORF">QD47_28030</name>
</gene>
<sequence>MANTNNQLQAIQEEVVVGNYTQKHLDTLKSTIAKGTSNEQFALFVQTCVRTGLDPFLNQIFCIVYNGKDGPVMSMQIAVEGIVALAKKHPQYKGFIASEIRANDHFTAKMHSGEVEHEPDVMNPGETVGAYCIAYRDDAPNILVIVRRDQVEHLIKGRNGQMWKDYFDDMIVKHAIKRAFKRQYGIEVSEDEPTSANPSIDNVSPYERRDITAESDAAAAAAAKQGNQPLPDGSPEQAPTPVEQALADMKSKFKQLGITERDDQRAYIQEHAKPKADAPTLAELKGLLKIMDMHLAEKAAQEQANDELPI</sequence>
<dbReference type="PATRIC" id="fig|159743.3.peg.6254"/>
<comment type="caution">
    <text evidence="2">The sequence shown here is derived from an EMBL/GenBank/DDBJ whole genome shotgun (WGS) entry which is preliminary data.</text>
</comment>
<dbReference type="GO" id="GO:0006259">
    <property type="term" value="P:DNA metabolic process"/>
    <property type="evidence" value="ECO:0007669"/>
    <property type="project" value="InterPro"/>
</dbReference>
<protein>
    <submittedName>
        <fullName evidence="2">RecT protein</fullName>
    </submittedName>
</protein>
<dbReference type="GO" id="GO:0003677">
    <property type="term" value="F:DNA binding"/>
    <property type="evidence" value="ECO:0007669"/>
    <property type="project" value="InterPro"/>
</dbReference>
<dbReference type="RefSeq" id="WP_044649210.1">
    <property type="nucleotide sequence ID" value="NZ_JTHP01000119.1"/>
</dbReference>
<accession>A0A0D7WTZ2</accession>
<reference evidence="2 3" key="1">
    <citation type="submission" date="2014-11" db="EMBL/GenBank/DDBJ databases">
        <title>Draft Genome Sequences of Paenibacillus polymyxa NRRL B-30509 and Paenibacillus terrae NRRL B-30644, Strains from a Poultry Environment that Produce Tridecaptin A and Paenicidins.</title>
        <authorList>
            <person name="van Belkum M.J."/>
            <person name="Lohans C.T."/>
            <person name="Vederas J.C."/>
        </authorList>
    </citation>
    <scope>NUCLEOTIDE SEQUENCE [LARGE SCALE GENOMIC DNA]</scope>
    <source>
        <strain evidence="2 3">NRRL B-30644</strain>
    </source>
</reference>
<organism evidence="2 3">
    <name type="scientific">Paenibacillus terrae</name>
    <dbReference type="NCBI Taxonomy" id="159743"/>
    <lineage>
        <taxon>Bacteria</taxon>
        <taxon>Bacillati</taxon>
        <taxon>Bacillota</taxon>
        <taxon>Bacilli</taxon>
        <taxon>Bacillales</taxon>
        <taxon>Paenibacillaceae</taxon>
        <taxon>Paenibacillus</taxon>
    </lineage>
</organism>
<dbReference type="InterPro" id="IPR018330">
    <property type="entry name" value="RecT_fam"/>
</dbReference>
<feature type="region of interest" description="Disordered" evidence="1">
    <location>
        <begin position="216"/>
        <end position="241"/>
    </location>
</feature>
<dbReference type="EMBL" id="JTHP01000119">
    <property type="protein sequence ID" value="KJD42464.1"/>
    <property type="molecule type" value="Genomic_DNA"/>
</dbReference>
<dbReference type="Pfam" id="PF03837">
    <property type="entry name" value="RecT"/>
    <property type="match status" value="1"/>
</dbReference>
<dbReference type="Proteomes" id="UP000032534">
    <property type="component" value="Unassembled WGS sequence"/>
</dbReference>
<evidence type="ECO:0000313" key="2">
    <source>
        <dbReference type="EMBL" id="KJD42464.1"/>
    </source>
</evidence>
<name>A0A0D7WTZ2_9BACL</name>
<dbReference type="OrthoDB" id="2664780at2"/>
<keyword evidence="3" id="KW-1185">Reference proteome</keyword>